<comment type="caution">
    <text evidence="2">The sequence shown here is derived from an EMBL/GenBank/DDBJ whole genome shotgun (WGS) entry which is preliminary data.</text>
</comment>
<reference evidence="2 3" key="1">
    <citation type="submission" date="2021-06" db="EMBL/GenBank/DDBJ databases">
        <title>Caerostris extrusa draft genome.</title>
        <authorList>
            <person name="Kono N."/>
            <person name="Arakawa K."/>
        </authorList>
    </citation>
    <scope>NUCLEOTIDE SEQUENCE [LARGE SCALE GENOMIC DNA]</scope>
</reference>
<keyword evidence="3" id="KW-1185">Reference proteome</keyword>
<feature type="region of interest" description="Disordered" evidence="1">
    <location>
        <begin position="117"/>
        <end position="136"/>
    </location>
</feature>
<accession>A0AAV4RAT7</accession>
<evidence type="ECO:0000313" key="3">
    <source>
        <dbReference type="Proteomes" id="UP001054945"/>
    </source>
</evidence>
<gene>
    <name evidence="2" type="ORF">CEXT_246201</name>
</gene>
<protein>
    <submittedName>
        <fullName evidence="2">Uncharacterized protein</fullName>
    </submittedName>
</protein>
<name>A0AAV4RAT7_CAEEX</name>
<dbReference type="Proteomes" id="UP001054945">
    <property type="component" value="Unassembled WGS sequence"/>
</dbReference>
<evidence type="ECO:0000256" key="1">
    <source>
        <dbReference type="SAM" id="MobiDB-lite"/>
    </source>
</evidence>
<organism evidence="2 3">
    <name type="scientific">Caerostris extrusa</name>
    <name type="common">Bark spider</name>
    <name type="synonym">Caerostris bankana</name>
    <dbReference type="NCBI Taxonomy" id="172846"/>
    <lineage>
        <taxon>Eukaryota</taxon>
        <taxon>Metazoa</taxon>
        <taxon>Ecdysozoa</taxon>
        <taxon>Arthropoda</taxon>
        <taxon>Chelicerata</taxon>
        <taxon>Arachnida</taxon>
        <taxon>Araneae</taxon>
        <taxon>Araneomorphae</taxon>
        <taxon>Entelegynae</taxon>
        <taxon>Araneoidea</taxon>
        <taxon>Araneidae</taxon>
        <taxon>Caerostris</taxon>
    </lineage>
</organism>
<sequence>MNLAQKLRPFAPKTPTSIPEFFELNISSCVHANRTPVLLNILPALNRPPPHPLPHPSHTAEIPLGLLREFLPSLPASFERHSTLPPSSRSLSLFSFLSKFALAARILPHHPLPFARTLGLPNDKKEEREGRKKEKE</sequence>
<dbReference type="EMBL" id="BPLR01007486">
    <property type="protein sequence ID" value="GIY17217.1"/>
    <property type="molecule type" value="Genomic_DNA"/>
</dbReference>
<evidence type="ECO:0000313" key="2">
    <source>
        <dbReference type="EMBL" id="GIY17217.1"/>
    </source>
</evidence>
<feature type="compositionally biased region" description="Basic and acidic residues" evidence="1">
    <location>
        <begin position="122"/>
        <end position="136"/>
    </location>
</feature>
<dbReference type="AlphaFoldDB" id="A0AAV4RAT7"/>
<proteinExistence type="predicted"/>